<keyword evidence="4 6" id="KW-0547">Nucleotide-binding</keyword>
<evidence type="ECO:0000256" key="1">
    <source>
        <dbReference type="ARBA" id="ARBA00001823"/>
    </source>
</evidence>
<keyword evidence="8" id="KW-0812">Transmembrane</keyword>
<dbReference type="PANTHER" id="PTHR42700:SF1">
    <property type="entry name" value="SULFATE ADENYLYLTRANSFERASE"/>
    <property type="match status" value="1"/>
</dbReference>
<proteinExistence type="inferred from homology"/>
<keyword evidence="11" id="KW-1185">Reference proteome</keyword>
<dbReference type="NCBIfam" id="TIGR00455">
    <property type="entry name" value="apsK"/>
    <property type="match status" value="1"/>
</dbReference>
<dbReference type="PANTHER" id="PTHR42700">
    <property type="entry name" value="SULFATE ADENYLYLTRANSFERASE"/>
    <property type="match status" value="1"/>
</dbReference>
<evidence type="ECO:0000313" key="10">
    <source>
        <dbReference type="EMBL" id="MBD3919366.1"/>
    </source>
</evidence>
<reference evidence="10 11" key="1">
    <citation type="submission" date="2020-09" db="EMBL/GenBank/DDBJ databases">
        <title>Paenibacillus sp. strain PR3 16S rRNA gene Genome sequencing and assembly.</title>
        <authorList>
            <person name="Kim J."/>
        </authorList>
    </citation>
    <scope>NUCLEOTIDE SEQUENCE [LARGE SCALE GENOMIC DNA]</scope>
    <source>
        <strain evidence="10 11">PR3</strain>
    </source>
</reference>
<gene>
    <name evidence="6 10" type="primary">cysC</name>
    <name evidence="10" type="ORF">H8B09_11425</name>
</gene>
<dbReference type="HAMAP" id="MF_00065">
    <property type="entry name" value="Adenylyl_sulf_kinase"/>
    <property type="match status" value="1"/>
</dbReference>
<keyword evidence="6" id="KW-0597">Phosphoprotein</keyword>
<evidence type="ECO:0000256" key="8">
    <source>
        <dbReference type="SAM" id="Phobius"/>
    </source>
</evidence>
<feature type="domain" description="APS kinase" evidence="9">
    <location>
        <begin position="15"/>
        <end position="163"/>
    </location>
</feature>
<comment type="caution">
    <text evidence="6">Lacks conserved residue(s) required for the propagation of feature annotation.</text>
</comment>
<name>A0ABR8MVS5_9BACL</name>
<evidence type="ECO:0000256" key="7">
    <source>
        <dbReference type="RuleBase" id="RU004347"/>
    </source>
</evidence>
<dbReference type="InterPro" id="IPR002891">
    <property type="entry name" value="APS"/>
</dbReference>
<organism evidence="10 11">
    <name type="scientific">Paenibacillus terricola</name>
    <dbReference type="NCBI Taxonomy" id="2763503"/>
    <lineage>
        <taxon>Bacteria</taxon>
        <taxon>Bacillati</taxon>
        <taxon>Bacillota</taxon>
        <taxon>Bacilli</taxon>
        <taxon>Bacillales</taxon>
        <taxon>Paenibacillaceae</taxon>
        <taxon>Paenibacillus</taxon>
    </lineage>
</organism>
<comment type="pathway">
    <text evidence="6 7">Sulfur metabolism; hydrogen sulfide biosynthesis; sulfite from sulfate: step 2/3.</text>
</comment>
<accession>A0ABR8MVS5</accession>
<comment type="similarity">
    <text evidence="6 7">Belongs to the APS kinase family.</text>
</comment>
<protein>
    <recommendedName>
        <fullName evidence="2 6">Adenylyl-sulfate kinase</fullName>
        <ecNumber evidence="2 6">2.7.1.25</ecNumber>
    </recommendedName>
    <alternativeName>
        <fullName evidence="6">APS kinase</fullName>
    </alternativeName>
    <alternativeName>
        <fullName evidence="6">ATP adenosine-5'-phosphosulfate 3'-phosphotransferase</fullName>
    </alternativeName>
    <alternativeName>
        <fullName evidence="6">Adenosine-5'-phosphosulfate kinase</fullName>
    </alternativeName>
</protein>
<comment type="catalytic activity">
    <reaction evidence="1 6 7">
        <text>adenosine 5'-phosphosulfate + ATP = 3'-phosphoadenylyl sulfate + ADP + H(+)</text>
        <dbReference type="Rhea" id="RHEA:24152"/>
        <dbReference type="ChEBI" id="CHEBI:15378"/>
        <dbReference type="ChEBI" id="CHEBI:30616"/>
        <dbReference type="ChEBI" id="CHEBI:58243"/>
        <dbReference type="ChEBI" id="CHEBI:58339"/>
        <dbReference type="ChEBI" id="CHEBI:456216"/>
        <dbReference type="EC" id="2.7.1.25"/>
    </reaction>
</comment>
<comment type="caution">
    <text evidence="10">The sequence shown here is derived from an EMBL/GenBank/DDBJ whole genome shotgun (WGS) entry which is preliminary data.</text>
</comment>
<feature type="transmembrane region" description="Helical" evidence="8">
    <location>
        <begin position="79"/>
        <end position="96"/>
    </location>
</feature>
<dbReference type="NCBIfam" id="NF003013">
    <property type="entry name" value="PRK03846.1"/>
    <property type="match status" value="1"/>
</dbReference>
<dbReference type="Gene3D" id="3.40.50.300">
    <property type="entry name" value="P-loop containing nucleotide triphosphate hydrolases"/>
    <property type="match status" value="1"/>
</dbReference>
<feature type="binding site" evidence="6">
    <location>
        <begin position="22"/>
        <end position="29"/>
    </location>
    <ligand>
        <name>ATP</name>
        <dbReference type="ChEBI" id="CHEBI:30616"/>
    </ligand>
</feature>
<keyword evidence="8" id="KW-1133">Transmembrane helix</keyword>
<dbReference type="RefSeq" id="WP_191203812.1">
    <property type="nucleotide sequence ID" value="NZ_JACXZA010000002.1"/>
</dbReference>
<dbReference type="GO" id="GO:0004020">
    <property type="term" value="F:adenylylsulfate kinase activity"/>
    <property type="evidence" value="ECO:0007669"/>
    <property type="project" value="UniProtKB-EC"/>
</dbReference>
<dbReference type="InterPro" id="IPR050512">
    <property type="entry name" value="Sulf_AdTrans/APS_kinase"/>
</dbReference>
<evidence type="ECO:0000256" key="2">
    <source>
        <dbReference type="ARBA" id="ARBA00012121"/>
    </source>
</evidence>
<dbReference type="EC" id="2.7.1.25" evidence="2 6"/>
<evidence type="ECO:0000259" key="9">
    <source>
        <dbReference type="Pfam" id="PF01583"/>
    </source>
</evidence>
<dbReference type="InterPro" id="IPR059117">
    <property type="entry name" value="APS_kinase_dom"/>
</dbReference>
<comment type="function">
    <text evidence="6 7">Catalyzes the synthesis of activated sulfate.</text>
</comment>
<keyword evidence="5 6" id="KW-0067">ATP-binding</keyword>
<dbReference type="CDD" id="cd02027">
    <property type="entry name" value="APSK"/>
    <property type="match status" value="1"/>
</dbReference>
<dbReference type="Proteomes" id="UP000609346">
    <property type="component" value="Unassembled WGS sequence"/>
</dbReference>
<keyword evidence="8" id="KW-0472">Membrane</keyword>
<dbReference type="SUPFAM" id="SSF52540">
    <property type="entry name" value="P-loop containing nucleoside triphosphate hydrolases"/>
    <property type="match status" value="1"/>
</dbReference>
<evidence type="ECO:0000256" key="5">
    <source>
        <dbReference type="ARBA" id="ARBA00022840"/>
    </source>
</evidence>
<dbReference type="EMBL" id="JACXZA010000002">
    <property type="protein sequence ID" value="MBD3919366.1"/>
    <property type="molecule type" value="Genomic_DNA"/>
</dbReference>
<evidence type="ECO:0000256" key="6">
    <source>
        <dbReference type="HAMAP-Rule" id="MF_00065"/>
    </source>
</evidence>
<keyword evidence="6 7" id="KW-0418">Kinase</keyword>
<evidence type="ECO:0000256" key="3">
    <source>
        <dbReference type="ARBA" id="ARBA00022679"/>
    </source>
</evidence>
<evidence type="ECO:0000313" key="11">
    <source>
        <dbReference type="Proteomes" id="UP000609346"/>
    </source>
</evidence>
<dbReference type="Pfam" id="PF01583">
    <property type="entry name" value="APS_kinase"/>
    <property type="match status" value="1"/>
</dbReference>
<keyword evidence="3 6" id="KW-0808">Transferase</keyword>
<sequence length="195" mass="22201">MAIEQQHYNHVFHRGGVVWFTGLSGSGKTSISQQVEQMLTKLGYRCVILDGDQLRAGLNRDLGFTEADRTENIRRASEVAAMFLAVGFIALVPMITPTTAMREQVRGRFEPESYAEVYVQCSLDVCEERDPKGLYRKARQGLIRNFTGIDAHYEPPMQTDLTLETQHQSIEQCAQQLVEFIERKYTLQREGVDNP</sequence>
<dbReference type="InterPro" id="IPR027417">
    <property type="entry name" value="P-loop_NTPase"/>
</dbReference>
<evidence type="ECO:0000256" key="4">
    <source>
        <dbReference type="ARBA" id="ARBA00022741"/>
    </source>
</evidence>